<keyword evidence="3" id="KW-0808">Transferase</keyword>
<evidence type="ECO:0000313" key="3">
    <source>
        <dbReference type="EMBL" id="ALV08558.1"/>
    </source>
</evidence>
<dbReference type="AlphaFoldDB" id="A0A0U3LB42"/>
<dbReference type="InterPro" id="IPR001763">
    <property type="entry name" value="Rhodanese-like_dom"/>
</dbReference>
<dbReference type="Gene3D" id="3.40.250.10">
    <property type="entry name" value="Rhodanese-like domain"/>
    <property type="match status" value="1"/>
</dbReference>
<keyword evidence="1" id="KW-1133">Transmembrane helix</keyword>
<feature type="domain" description="Rhodanese" evidence="2">
    <location>
        <begin position="43"/>
        <end position="135"/>
    </location>
</feature>
<dbReference type="PANTHER" id="PTHR43031">
    <property type="entry name" value="FAD-DEPENDENT OXIDOREDUCTASE"/>
    <property type="match status" value="1"/>
</dbReference>
<dbReference type="EMBL" id="CP013729">
    <property type="protein sequence ID" value="ALV08558.1"/>
    <property type="molecule type" value="Genomic_DNA"/>
</dbReference>
<dbReference type="Pfam" id="PF00581">
    <property type="entry name" value="Rhodanese"/>
    <property type="match status" value="1"/>
</dbReference>
<reference evidence="3 4" key="1">
    <citation type="submission" date="2015-12" db="EMBL/GenBank/DDBJ databases">
        <title>Complete genome of Roseateles depolymerans KCTC 42856.</title>
        <authorList>
            <person name="Kim K.M."/>
        </authorList>
    </citation>
    <scope>NUCLEOTIDE SEQUENCE [LARGE SCALE GENOMIC DNA]</scope>
    <source>
        <strain evidence="3 4">KCTC 42856</strain>
    </source>
</reference>
<keyword evidence="4" id="KW-1185">Reference proteome</keyword>
<proteinExistence type="predicted"/>
<feature type="transmembrane region" description="Helical" evidence="1">
    <location>
        <begin position="7"/>
        <end position="26"/>
    </location>
</feature>
<evidence type="ECO:0000259" key="2">
    <source>
        <dbReference type="PROSITE" id="PS50206"/>
    </source>
</evidence>
<evidence type="ECO:0000256" key="1">
    <source>
        <dbReference type="SAM" id="Phobius"/>
    </source>
</evidence>
<dbReference type="CDD" id="cd00158">
    <property type="entry name" value="RHOD"/>
    <property type="match status" value="1"/>
</dbReference>
<dbReference type="RefSeq" id="WP_058937593.1">
    <property type="nucleotide sequence ID" value="NZ_CP013729.1"/>
</dbReference>
<dbReference type="SUPFAM" id="SSF52821">
    <property type="entry name" value="Rhodanese/Cell cycle control phosphatase"/>
    <property type="match status" value="1"/>
</dbReference>
<dbReference type="OrthoDB" id="1445766at2"/>
<keyword evidence="1" id="KW-0472">Membrane</keyword>
<accession>A0A0U3LB42</accession>
<organism evidence="3 4">
    <name type="scientific">Roseateles depolymerans</name>
    <dbReference type="NCBI Taxonomy" id="76731"/>
    <lineage>
        <taxon>Bacteria</taxon>
        <taxon>Pseudomonadati</taxon>
        <taxon>Pseudomonadota</taxon>
        <taxon>Betaproteobacteria</taxon>
        <taxon>Burkholderiales</taxon>
        <taxon>Sphaerotilaceae</taxon>
        <taxon>Roseateles</taxon>
    </lineage>
</organism>
<sequence>MKFLIDNWYLVLTAVISGGLLLWTSFRGKAGGVSTAEAVRLLNREKGVLIDVSEPEEFAQGHAVGARNVPLNLLTTGEPIKQLPSNKALPLVLMCKTGARASRAAGILRGQGFTQVVPVAGGLAAWREASLPVEKSAA</sequence>
<dbReference type="KEGG" id="rdp:RD2015_4109"/>
<dbReference type="SMART" id="SM00450">
    <property type="entry name" value="RHOD"/>
    <property type="match status" value="1"/>
</dbReference>
<evidence type="ECO:0000313" key="4">
    <source>
        <dbReference type="Proteomes" id="UP000060699"/>
    </source>
</evidence>
<name>A0A0U3LB42_9BURK</name>
<dbReference type="PANTHER" id="PTHR43031:SF1">
    <property type="entry name" value="PYRIDINE NUCLEOTIDE-DISULPHIDE OXIDOREDUCTASE"/>
    <property type="match status" value="1"/>
</dbReference>
<dbReference type="InterPro" id="IPR050229">
    <property type="entry name" value="GlpE_sulfurtransferase"/>
</dbReference>
<gene>
    <name evidence="3" type="ORF">RD2015_4109</name>
</gene>
<dbReference type="Proteomes" id="UP000060699">
    <property type="component" value="Chromosome"/>
</dbReference>
<dbReference type="GO" id="GO:0016740">
    <property type="term" value="F:transferase activity"/>
    <property type="evidence" value="ECO:0007669"/>
    <property type="project" value="UniProtKB-KW"/>
</dbReference>
<dbReference type="PROSITE" id="PS50206">
    <property type="entry name" value="RHODANESE_3"/>
    <property type="match status" value="1"/>
</dbReference>
<protein>
    <submittedName>
        <fullName evidence="3">Sulfurtransferase</fullName>
    </submittedName>
</protein>
<dbReference type="InterPro" id="IPR036873">
    <property type="entry name" value="Rhodanese-like_dom_sf"/>
</dbReference>
<keyword evidence="1" id="KW-0812">Transmembrane</keyword>
<dbReference type="STRING" id="76731.RD2015_4109"/>